<feature type="transmembrane region" description="Helical" evidence="1">
    <location>
        <begin position="75"/>
        <end position="96"/>
    </location>
</feature>
<dbReference type="AlphaFoldDB" id="A0A072VCM7"/>
<proteinExistence type="predicted"/>
<keyword evidence="1" id="KW-1133">Transmembrane helix</keyword>
<reference evidence="2 4" key="1">
    <citation type="journal article" date="2011" name="Nature">
        <title>The Medicago genome provides insight into the evolution of rhizobial symbioses.</title>
        <authorList>
            <person name="Young N.D."/>
            <person name="Debelle F."/>
            <person name="Oldroyd G.E."/>
            <person name="Geurts R."/>
            <person name="Cannon S.B."/>
            <person name="Udvardi M.K."/>
            <person name="Benedito V.A."/>
            <person name="Mayer K.F."/>
            <person name="Gouzy J."/>
            <person name="Schoof H."/>
            <person name="Van de Peer Y."/>
            <person name="Proost S."/>
            <person name="Cook D.R."/>
            <person name="Meyers B.C."/>
            <person name="Spannagl M."/>
            <person name="Cheung F."/>
            <person name="De Mita S."/>
            <person name="Krishnakumar V."/>
            <person name="Gundlach H."/>
            <person name="Zhou S."/>
            <person name="Mudge J."/>
            <person name="Bharti A.K."/>
            <person name="Murray J.D."/>
            <person name="Naoumkina M.A."/>
            <person name="Rosen B."/>
            <person name="Silverstein K.A."/>
            <person name="Tang H."/>
            <person name="Rombauts S."/>
            <person name="Zhao P.X."/>
            <person name="Zhou P."/>
            <person name="Barbe V."/>
            <person name="Bardou P."/>
            <person name="Bechner M."/>
            <person name="Bellec A."/>
            <person name="Berger A."/>
            <person name="Berges H."/>
            <person name="Bidwell S."/>
            <person name="Bisseling T."/>
            <person name="Choisne N."/>
            <person name="Couloux A."/>
            <person name="Denny R."/>
            <person name="Deshpande S."/>
            <person name="Dai X."/>
            <person name="Doyle J.J."/>
            <person name="Dudez A.M."/>
            <person name="Farmer A.D."/>
            <person name="Fouteau S."/>
            <person name="Franken C."/>
            <person name="Gibelin C."/>
            <person name="Gish J."/>
            <person name="Goldstein S."/>
            <person name="Gonzalez A.J."/>
            <person name="Green P.J."/>
            <person name="Hallab A."/>
            <person name="Hartog M."/>
            <person name="Hua A."/>
            <person name="Humphray S.J."/>
            <person name="Jeong D.H."/>
            <person name="Jing Y."/>
            <person name="Jocker A."/>
            <person name="Kenton S.M."/>
            <person name="Kim D.J."/>
            <person name="Klee K."/>
            <person name="Lai H."/>
            <person name="Lang C."/>
            <person name="Lin S."/>
            <person name="Macmil S.L."/>
            <person name="Magdelenat G."/>
            <person name="Matthews L."/>
            <person name="McCorrison J."/>
            <person name="Monaghan E.L."/>
            <person name="Mun J.H."/>
            <person name="Najar F.Z."/>
            <person name="Nicholson C."/>
            <person name="Noirot C."/>
            <person name="O'Bleness M."/>
            <person name="Paule C.R."/>
            <person name="Poulain J."/>
            <person name="Prion F."/>
            <person name="Qin B."/>
            <person name="Qu C."/>
            <person name="Retzel E.F."/>
            <person name="Riddle C."/>
            <person name="Sallet E."/>
            <person name="Samain S."/>
            <person name="Samson N."/>
            <person name="Sanders I."/>
            <person name="Saurat O."/>
            <person name="Scarpelli C."/>
            <person name="Schiex T."/>
            <person name="Segurens B."/>
            <person name="Severin A.J."/>
            <person name="Sherrier D.J."/>
            <person name="Shi R."/>
            <person name="Sims S."/>
            <person name="Singer S.R."/>
            <person name="Sinharoy S."/>
            <person name="Sterck L."/>
            <person name="Viollet A."/>
            <person name="Wang B.B."/>
            <person name="Wang K."/>
            <person name="Wang M."/>
            <person name="Wang X."/>
            <person name="Warfsmann J."/>
            <person name="Weissenbach J."/>
            <person name="White D.D."/>
            <person name="White J.D."/>
            <person name="Wiley G.B."/>
            <person name="Wincker P."/>
            <person name="Xing Y."/>
            <person name="Yang L."/>
            <person name="Yao Z."/>
            <person name="Ying F."/>
            <person name="Zhai J."/>
            <person name="Zhou L."/>
            <person name="Zuber A."/>
            <person name="Denarie J."/>
            <person name="Dixon R.A."/>
            <person name="May G.D."/>
            <person name="Schwartz D.C."/>
            <person name="Rogers J."/>
            <person name="Quetier F."/>
            <person name="Town C.D."/>
            <person name="Roe B.A."/>
        </authorList>
    </citation>
    <scope>NUCLEOTIDE SEQUENCE [LARGE SCALE GENOMIC DNA]</scope>
    <source>
        <strain evidence="2">A17</strain>
        <strain evidence="3 4">cv. Jemalong A17</strain>
    </source>
</reference>
<protein>
    <submittedName>
        <fullName evidence="2">Transmembrane protein, putative</fullName>
    </submittedName>
</protein>
<accession>A0A072VCM7</accession>
<keyword evidence="4" id="KW-1185">Reference proteome</keyword>
<gene>
    <name evidence="2" type="ordered locus">MTR_3g105325</name>
</gene>
<name>A0A072VCM7_MEDTR</name>
<evidence type="ECO:0000313" key="2">
    <source>
        <dbReference type="EMBL" id="KEH35885.1"/>
    </source>
</evidence>
<sequence>MDILIRATLKSTNRMERNLTTVEKYYSIDGQRVYMFVLTANTGVLVSVISIMKCLHSMSHCSSIDSRTCDKGEQLVLWSTSAIVVICHWGSCWLNVPEWKRN</sequence>
<keyword evidence="1 2" id="KW-0812">Transmembrane</keyword>
<dbReference type="HOGENOM" id="CLU_2281600_0_0_1"/>
<dbReference type="EnsemblPlants" id="KEH35885">
    <property type="protein sequence ID" value="KEH35885"/>
    <property type="gene ID" value="MTR_3g105325"/>
</dbReference>
<organism evidence="2 4">
    <name type="scientific">Medicago truncatula</name>
    <name type="common">Barrel medic</name>
    <name type="synonym">Medicago tribuloides</name>
    <dbReference type="NCBI Taxonomy" id="3880"/>
    <lineage>
        <taxon>Eukaryota</taxon>
        <taxon>Viridiplantae</taxon>
        <taxon>Streptophyta</taxon>
        <taxon>Embryophyta</taxon>
        <taxon>Tracheophyta</taxon>
        <taxon>Spermatophyta</taxon>
        <taxon>Magnoliopsida</taxon>
        <taxon>eudicotyledons</taxon>
        <taxon>Gunneridae</taxon>
        <taxon>Pentapetalae</taxon>
        <taxon>rosids</taxon>
        <taxon>fabids</taxon>
        <taxon>Fabales</taxon>
        <taxon>Fabaceae</taxon>
        <taxon>Papilionoideae</taxon>
        <taxon>50 kb inversion clade</taxon>
        <taxon>NPAAA clade</taxon>
        <taxon>Hologalegina</taxon>
        <taxon>IRL clade</taxon>
        <taxon>Trifolieae</taxon>
        <taxon>Medicago</taxon>
    </lineage>
</organism>
<evidence type="ECO:0000256" key="1">
    <source>
        <dbReference type="SAM" id="Phobius"/>
    </source>
</evidence>
<dbReference type="EMBL" id="CM001219">
    <property type="protein sequence ID" value="KEH35885.1"/>
    <property type="molecule type" value="Genomic_DNA"/>
</dbReference>
<reference evidence="3" key="3">
    <citation type="submission" date="2015-04" db="UniProtKB">
        <authorList>
            <consortium name="EnsemblPlants"/>
        </authorList>
    </citation>
    <scope>IDENTIFICATION</scope>
    <source>
        <strain evidence="3">cv. Jemalong A17</strain>
    </source>
</reference>
<feature type="transmembrane region" description="Helical" evidence="1">
    <location>
        <begin position="33"/>
        <end position="55"/>
    </location>
</feature>
<dbReference type="Proteomes" id="UP000002051">
    <property type="component" value="Chromosome 3"/>
</dbReference>
<reference evidence="2 4" key="2">
    <citation type="journal article" date="2014" name="BMC Genomics">
        <title>An improved genome release (version Mt4.0) for the model legume Medicago truncatula.</title>
        <authorList>
            <person name="Tang H."/>
            <person name="Krishnakumar V."/>
            <person name="Bidwell S."/>
            <person name="Rosen B."/>
            <person name="Chan A."/>
            <person name="Zhou S."/>
            <person name="Gentzbittel L."/>
            <person name="Childs K.L."/>
            <person name="Yandell M."/>
            <person name="Gundlach H."/>
            <person name="Mayer K.F."/>
            <person name="Schwartz D.C."/>
            <person name="Town C.D."/>
        </authorList>
    </citation>
    <scope>GENOME REANNOTATION</scope>
    <source>
        <strain evidence="2">A17</strain>
        <strain evidence="3 4">cv. Jemalong A17</strain>
    </source>
</reference>
<evidence type="ECO:0000313" key="3">
    <source>
        <dbReference type="EnsemblPlants" id="KEH35885"/>
    </source>
</evidence>
<evidence type="ECO:0000313" key="4">
    <source>
        <dbReference type="Proteomes" id="UP000002051"/>
    </source>
</evidence>
<keyword evidence="1" id="KW-0472">Membrane</keyword>